<gene>
    <name evidence="2" type="ORF">CRM22_007934</name>
</gene>
<name>A0A4S2LDW2_OPIFE</name>
<feature type="chain" id="PRO_5020882818" evidence="1">
    <location>
        <begin position="24"/>
        <end position="82"/>
    </location>
</feature>
<dbReference type="AlphaFoldDB" id="A0A4S2LDW2"/>
<keyword evidence="1" id="KW-0732">Signal</keyword>
<sequence length="82" mass="9345">MFGARRNFVCLICLVLILSSAAAGPQEFDPPNHLQAKRAYHFFRLRRTPYCLSIPPMVREAIKNPCELCLEDQKLLGLPCIE</sequence>
<accession>A0A4S2LDW2</accession>
<comment type="caution">
    <text evidence="2">The sequence shown here is derived from an EMBL/GenBank/DDBJ whole genome shotgun (WGS) entry which is preliminary data.</text>
</comment>
<evidence type="ECO:0000313" key="3">
    <source>
        <dbReference type="Proteomes" id="UP000308267"/>
    </source>
</evidence>
<keyword evidence="3" id="KW-1185">Reference proteome</keyword>
<proteinExistence type="predicted"/>
<reference evidence="2 3" key="1">
    <citation type="journal article" date="2019" name="BMC Genomics">
        <title>New insights from Opisthorchis felineus genome: update on genomics of the epidemiologically important liver flukes.</title>
        <authorList>
            <person name="Ershov N.I."/>
            <person name="Mordvinov V.A."/>
            <person name="Prokhortchouk E.B."/>
            <person name="Pakharukova M.Y."/>
            <person name="Gunbin K.V."/>
            <person name="Ustyantsev K."/>
            <person name="Genaev M.A."/>
            <person name="Blinov A.G."/>
            <person name="Mazur A."/>
            <person name="Boulygina E."/>
            <person name="Tsygankova S."/>
            <person name="Khrameeva E."/>
            <person name="Chekanov N."/>
            <person name="Fan G."/>
            <person name="Xiao A."/>
            <person name="Zhang H."/>
            <person name="Xu X."/>
            <person name="Yang H."/>
            <person name="Solovyev V."/>
            <person name="Lee S.M."/>
            <person name="Liu X."/>
            <person name="Afonnikov D.A."/>
            <person name="Skryabin K.G."/>
        </authorList>
    </citation>
    <scope>NUCLEOTIDE SEQUENCE [LARGE SCALE GENOMIC DNA]</scope>
    <source>
        <strain evidence="2">AK-0245</strain>
        <tissue evidence="2">Whole organism</tissue>
    </source>
</reference>
<protein>
    <submittedName>
        <fullName evidence="2">Uncharacterized protein</fullName>
    </submittedName>
</protein>
<dbReference type="OrthoDB" id="6227588at2759"/>
<organism evidence="2 3">
    <name type="scientific">Opisthorchis felineus</name>
    <dbReference type="NCBI Taxonomy" id="147828"/>
    <lineage>
        <taxon>Eukaryota</taxon>
        <taxon>Metazoa</taxon>
        <taxon>Spiralia</taxon>
        <taxon>Lophotrochozoa</taxon>
        <taxon>Platyhelminthes</taxon>
        <taxon>Trematoda</taxon>
        <taxon>Digenea</taxon>
        <taxon>Opisthorchiida</taxon>
        <taxon>Opisthorchiata</taxon>
        <taxon>Opisthorchiidae</taxon>
        <taxon>Opisthorchis</taxon>
    </lineage>
</organism>
<feature type="signal peptide" evidence="1">
    <location>
        <begin position="1"/>
        <end position="23"/>
    </location>
</feature>
<evidence type="ECO:0000256" key="1">
    <source>
        <dbReference type="SAM" id="SignalP"/>
    </source>
</evidence>
<dbReference type="Proteomes" id="UP000308267">
    <property type="component" value="Unassembled WGS sequence"/>
</dbReference>
<dbReference type="EMBL" id="SJOL01007915">
    <property type="protein sequence ID" value="TGZ61553.1"/>
    <property type="molecule type" value="Genomic_DNA"/>
</dbReference>
<evidence type="ECO:0000313" key="2">
    <source>
        <dbReference type="EMBL" id="TGZ61553.1"/>
    </source>
</evidence>